<protein>
    <submittedName>
        <fullName evidence="2">Uncharacterized protein</fullName>
    </submittedName>
</protein>
<reference evidence="2 3" key="2">
    <citation type="submission" date="2019-04" db="EMBL/GenBank/DDBJ databases">
        <title>The genome sequence of big-headed turtle.</title>
        <authorList>
            <person name="Gong S."/>
        </authorList>
    </citation>
    <scope>NUCLEOTIDE SEQUENCE [LARGE SCALE GENOMIC DNA]</scope>
    <source>
        <strain evidence="2">DO16091913</strain>
        <tissue evidence="2">Muscle</tissue>
    </source>
</reference>
<dbReference type="Proteomes" id="UP000297703">
    <property type="component" value="Unassembled WGS sequence"/>
</dbReference>
<sequence>MLIAAMGKGGAAGKASDIPRMANRPNQLGQDQKPVSRSASLCTPCTLANRVSTVSPAEARSWKSRPLEPGLPGTGIKSKKEVTGLEHSGHSSKDLDGRP</sequence>
<keyword evidence="3" id="KW-1185">Reference proteome</keyword>
<reference evidence="2 3" key="1">
    <citation type="submission" date="2019-04" db="EMBL/GenBank/DDBJ databases">
        <title>Draft genome of the big-headed turtle Platysternon megacephalum.</title>
        <authorList>
            <person name="Gong S."/>
        </authorList>
    </citation>
    <scope>NUCLEOTIDE SEQUENCE [LARGE SCALE GENOMIC DNA]</scope>
    <source>
        <strain evidence="2">DO16091913</strain>
        <tissue evidence="2">Muscle</tissue>
    </source>
</reference>
<accession>A0A4D9E8F0</accession>
<feature type="region of interest" description="Disordered" evidence="1">
    <location>
        <begin position="50"/>
        <end position="99"/>
    </location>
</feature>
<organism evidence="2 3">
    <name type="scientific">Platysternon megacephalum</name>
    <name type="common">big-headed turtle</name>
    <dbReference type="NCBI Taxonomy" id="55544"/>
    <lineage>
        <taxon>Eukaryota</taxon>
        <taxon>Metazoa</taxon>
        <taxon>Chordata</taxon>
        <taxon>Craniata</taxon>
        <taxon>Vertebrata</taxon>
        <taxon>Euteleostomi</taxon>
        <taxon>Archelosauria</taxon>
        <taxon>Testudinata</taxon>
        <taxon>Testudines</taxon>
        <taxon>Cryptodira</taxon>
        <taxon>Durocryptodira</taxon>
        <taxon>Testudinoidea</taxon>
        <taxon>Platysternidae</taxon>
        <taxon>Platysternon</taxon>
    </lineage>
</organism>
<gene>
    <name evidence="2" type="ORF">DR999_PMT10799</name>
</gene>
<proteinExistence type="predicted"/>
<name>A0A4D9E8F0_9SAUR</name>
<feature type="region of interest" description="Disordered" evidence="1">
    <location>
        <begin position="1"/>
        <end position="38"/>
    </location>
</feature>
<dbReference type="EMBL" id="QXTE01000096">
    <property type="protein sequence ID" value="TFK06486.1"/>
    <property type="molecule type" value="Genomic_DNA"/>
</dbReference>
<evidence type="ECO:0000313" key="3">
    <source>
        <dbReference type="Proteomes" id="UP000297703"/>
    </source>
</evidence>
<feature type="compositionally biased region" description="Basic and acidic residues" evidence="1">
    <location>
        <begin position="78"/>
        <end position="99"/>
    </location>
</feature>
<comment type="caution">
    <text evidence="2">The sequence shown here is derived from an EMBL/GenBank/DDBJ whole genome shotgun (WGS) entry which is preliminary data.</text>
</comment>
<evidence type="ECO:0000313" key="2">
    <source>
        <dbReference type="EMBL" id="TFK06486.1"/>
    </source>
</evidence>
<feature type="compositionally biased region" description="Polar residues" evidence="1">
    <location>
        <begin position="24"/>
        <end position="38"/>
    </location>
</feature>
<dbReference type="AlphaFoldDB" id="A0A4D9E8F0"/>
<evidence type="ECO:0000256" key="1">
    <source>
        <dbReference type="SAM" id="MobiDB-lite"/>
    </source>
</evidence>